<protein>
    <submittedName>
        <fullName evidence="2">YdiK family protein</fullName>
    </submittedName>
</protein>
<dbReference type="EMBL" id="CP106877">
    <property type="protein sequence ID" value="WAA12576.1"/>
    <property type="molecule type" value="Genomic_DNA"/>
</dbReference>
<reference evidence="2" key="1">
    <citation type="submission" date="2022-09" db="EMBL/GenBank/DDBJ databases">
        <title>Complete Genomes of Fervidibacillus albus and Fervidibacillus halotolerans isolated from tidal flat sediments.</title>
        <authorList>
            <person name="Kwon K.K."/>
            <person name="Yang S.-H."/>
            <person name="Park M.J."/>
            <person name="Oh H.-M."/>
        </authorList>
    </citation>
    <scope>NUCLEOTIDE SEQUENCE</scope>
    <source>
        <strain evidence="2">MEBiC13594</strain>
    </source>
</reference>
<gene>
    <name evidence="2" type="ORF">OE105_00010</name>
</gene>
<keyword evidence="1" id="KW-0472">Membrane</keyword>
<proteinExistence type="predicted"/>
<dbReference type="InterPro" id="IPR025426">
    <property type="entry name" value="DUF4305"/>
</dbReference>
<dbReference type="Proteomes" id="UP001164726">
    <property type="component" value="Chromosome"/>
</dbReference>
<evidence type="ECO:0000256" key="1">
    <source>
        <dbReference type="SAM" id="Phobius"/>
    </source>
</evidence>
<keyword evidence="1" id="KW-1133">Transmembrane helix</keyword>
<feature type="transmembrane region" description="Helical" evidence="1">
    <location>
        <begin position="7"/>
        <end position="27"/>
    </location>
</feature>
<name>A0A9E8LZT1_9BACI</name>
<evidence type="ECO:0000313" key="3">
    <source>
        <dbReference type="Proteomes" id="UP001164726"/>
    </source>
</evidence>
<dbReference type="RefSeq" id="WP_275420711.1">
    <property type="nucleotide sequence ID" value="NZ_CP106877.1"/>
</dbReference>
<dbReference type="AlphaFoldDB" id="A0A9E8LZT1"/>
<sequence>MKSPISVGIIYILLGIIFTFFAIQQVLIYDWGFFAYLLIIFAGIDIGTGIKIFYMDFLQKKKKEM</sequence>
<keyword evidence="3" id="KW-1185">Reference proteome</keyword>
<organism evidence="2 3">
    <name type="scientific">Fervidibacillus halotolerans</name>
    <dbReference type="NCBI Taxonomy" id="2980027"/>
    <lineage>
        <taxon>Bacteria</taxon>
        <taxon>Bacillati</taxon>
        <taxon>Bacillota</taxon>
        <taxon>Bacilli</taxon>
        <taxon>Bacillales</taxon>
        <taxon>Bacillaceae</taxon>
        <taxon>Fervidibacillus</taxon>
    </lineage>
</organism>
<dbReference type="KEGG" id="fhl:OE105_00010"/>
<feature type="transmembrane region" description="Helical" evidence="1">
    <location>
        <begin position="33"/>
        <end position="54"/>
    </location>
</feature>
<evidence type="ECO:0000313" key="2">
    <source>
        <dbReference type="EMBL" id="WAA12576.1"/>
    </source>
</evidence>
<keyword evidence="1" id="KW-0812">Transmembrane</keyword>
<dbReference type="Pfam" id="PF14146">
    <property type="entry name" value="DUF4305"/>
    <property type="match status" value="1"/>
</dbReference>
<accession>A0A9E8LZT1</accession>